<feature type="compositionally biased region" description="Basic residues" evidence="1">
    <location>
        <begin position="49"/>
        <end position="60"/>
    </location>
</feature>
<feature type="region of interest" description="Disordered" evidence="1">
    <location>
        <begin position="175"/>
        <end position="214"/>
    </location>
</feature>
<reference evidence="2 3" key="1">
    <citation type="submission" date="2024-08" db="EMBL/GenBank/DDBJ databases">
        <authorList>
            <person name="Cucini C."/>
            <person name="Frati F."/>
        </authorList>
    </citation>
    <scope>NUCLEOTIDE SEQUENCE [LARGE SCALE GENOMIC DNA]</scope>
</reference>
<organism evidence="2 3">
    <name type="scientific">Orchesella dallaii</name>
    <dbReference type="NCBI Taxonomy" id="48710"/>
    <lineage>
        <taxon>Eukaryota</taxon>
        <taxon>Metazoa</taxon>
        <taxon>Ecdysozoa</taxon>
        <taxon>Arthropoda</taxon>
        <taxon>Hexapoda</taxon>
        <taxon>Collembola</taxon>
        <taxon>Entomobryomorpha</taxon>
        <taxon>Entomobryoidea</taxon>
        <taxon>Orchesellidae</taxon>
        <taxon>Orchesellinae</taxon>
        <taxon>Orchesella</taxon>
    </lineage>
</organism>
<protein>
    <submittedName>
        <fullName evidence="2">Uncharacterized protein</fullName>
    </submittedName>
</protein>
<dbReference type="Proteomes" id="UP001642540">
    <property type="component" value="Unassembled WGS sequence"/>
</dbReference>
<feature type="compositionally biased region" description="Basic residues" evidence="1">
    <location>
        <begin position="20"/>
        <end position="29"/>
    </location>
</feature>
<dbReference type="Pfam" id="PF15766">
    <property type="entry name" value="DUF4695"/>
    <property type="match status" value="1"/>
</dbReference>
<feature type="compositionally biased region" description="Acidic residues" evidence="1">
    <location>
        <begin position="76"/>
        <end position="87"/>
    </location>
</feature>
<keyword evidence="3" id="KW-1185">Reference proteome</keyword>
<dbReference type="InterPro" id="IPR031521">
    <property type="entry name" value="DUF4695"/>
</dbReference>
<dbReference type="EMBL" id="CAXLJM020000078">
    <property type="protein sequence ID" value="CAL8129536.1"/>
    <property type="molecule type" value="Genomic_DNA"/>
</dbReference>
<proteinExistence type="predicted"/>
<feature type="region of interest" description="Disordered" evidence="1">
    <location>
        <begin position="20"/>
        <end position="61"/>
    </location>
</feature>
<feature type="region of interest" description="Disordered" evidence="1">
    <location>
        <begin position="75"/>
        <end position="102"/>
    </location>
</feature>
<evidence type="ECO:0000313" key="2">
    <source>
        <dbReference type="EMBL" id="CAL8129536.1"/>
    </source>
</evidence>
<sequence length="214" mass="22981">MSSPKEYHFDAVYPEPLSRLRRGHTHGHTHGMGGLVPSSEGPTAASYRRAVKKQKMHRGCSGRFRTQPVTFQEIKEVDEENVPELEPELSPSLGKNVGAGSASRSESDLKARFELFYRSINNPEASGSGAGVRSPPIAISIPVCPIHSTGAGVSSPLCQATCIPQQKTLSETKDSLTSFSNTNNNREIGSHGATNPSSTLTNIASMGTRSRQSF</sequence>
<evidence type="ECO:0000256" key="1">
    <source>
        <dbReference type="SAM" id="MobiDB-lite"/>
    </source>
</evidence>
<gene>
    <name evidence="2" type="ORF">ODALV1_LOCUS23258</name>
</gene>
<comment type="caution">
    <text evidence="2">The sequence shown here is derived from an EMBL/GenBank/DDBJ whole genome shotgun (WGS) entry which is preliminary data.</text>
</comment>
<name>A0ABP1RKG4_9HEXA</name>
<evidence type="ECO:0000313" key="3">
    <source>
        <dbReference type="Proteomes" id="UP001642540"/>
    </source>
</evidence>
<accession>A0ABP1RKG4</accession>